<protein>
    <submittedName>
        <fullName evidence="1">Uncharacterized protein</fullName>
    </submittedName>
</protein>
<accession>A0AA40FSL9</accession>
<comment type="caution">
    <text evidence="1">The sequence shown here is derived from an EMBL/GenBank/DDBJ whole genome shotgun (WGS) entry which is preliminary data.</text>
</comment>
<keyword evidence="2" id="KW-1185">Reference proteome</keyword>
<name>A0AA40FSL9_9HYME</name>
<dbReference type="EMBL" id="JAHYIQ010000019">
    <property type="protein sequence ID" value="KAK1124127.1"/>
    <property type="molecule type" value="Genomic_DNA"/>
</dbReference>
<organism evidence="1 2">
    <name type="scientific">Melipona bicolor</name>
    <dbReference type="NCBI Taxonomy" id="60889"/>
    <lineage>
        <taxon>Eukaryota</taxon>
        <taxon>Metazoa</taxon>
        <taxon>Ecdysozoa</taxon>
        <taxon>Arthropoda</taxon>
        <taxon>Hexapoda</taxon>
        <taxon>Insecta</taxon>
        <taxon>Pterygota</taxon>
        <taxon>Neoptera</taxon>
        <taxon>Endopterygota</taxon>
        <taxon>Hymenoptera</taxon>
        <taxon>Apocrita</taxon>
        <taxon>Aculeata</taxon>
        <taxon>Apoidea</taxon>
        <taxon>Anthophila</taxon>
        <taxon>Apidae</taxon>
        <taxon>Melipona</taxon>
    </lineage>
</organism>
<proteinExistence type="predicted"/>
<evidence type="ECO:0000313" key="2">
    <source>
        <dbReference type="Proteomes" id="UP001177670"/>
    </source>
</evidence>
<dbReference type="AlphaFoldDB" id="A0AA40FSL9"/>
<gene>
    <name evidence="1" type="ORF">K0M31_007151</name>
</gene>
<reference evidence="1" key="1">
    <citation type="submission" date="2021-10" db="EMBL/GenBank/DDBJ databases">
        <title>Melipona bicolor Genome sequencing and assembly.</title>
        <authorList>
            <person name="Araujo N.S."/>
            <person name="Arias M.C."/>
        </authorList>
    </citation>
    <scope>NUCLEOTIDE SEQUENCE</scope>
    <source>
        <strain evidence="1">USP_2M_L1-L4_2017</strain>
        <tissue evidence="1">Whole body</tissue>
    </source>
</reference>
<evidence type="ECO:0000313" key="1">
    <source>
        <dbReference type="EMBL" id="KAK1124127.1"/>
    </source>
</evidence>
<sequence>MSSLQTNNLSLSSFAQFAQNVTVNNHQTTEVYQIVTLNSKCKIPKTKCKKNISETVGNIVPENQESGRNWQRIGSSKDTAIVSRQCSLTTKSEHIQTIDESFHLFIDDEVINNIILHTNKKANECIPPEKQWKRWIVWKSTPS</sequence>
<dbReference type="Proteomes" id="UP001177670">
    <property type="component" value="Unassembled WGS sequence"/>
</dbReference>